<proteinExistence type="predicted"/>
<evidence type="ECO:0000313" key="1">
    <source>
        <dbReference type="EMBL" id="CAG5102219.1"/>
    </source>
</evidence>
<gene>
    <name evidence="1" type="ORF">OKIOD_LOCUS8962</name>
</gene>
<dbReference type="EMBL" id="OU015566">
    <property type="protein sequence ID" value="CAG5102219.1"/>
    <property type="molecule type" value="Genomic_DNA"/>
</dbReference>
<sequence>MIKPEKRISPSYRKVDLSAEQESAVQFLLKQNEIRSAPRIPQTTTIVLDGRNSSVVLNSSPLSRPMSVRSSKGAQSPYGFSYGQFTKTQAENVIVNQPLTRKNCRKIESRCVCCWNCCYCFCCWKKETTVKFCTFC</sequence>
<dbReference type="Proteomes" id="UP001158576">
    <property type="component" value="Chromosome 1"/>
</dbReference>
<protein>
    <submittedName>
        <fullName evidence="1">Oidioi.mRNA.OKI2018_I69.chr1.g197.t1.cds</fullName>
    </submittedName>
</protein>
<accession>A0ABN7SJ33</accession>
<keyword evidence="2" id="KW-1185">Reference proteome</keyword>
<evidence type="ECO:0000313" key="2">
    <source>
        <dbReference type="Proteomes" id="UP001158576"/>
    </source>
</evidence>
<organism evidence="1 2">
    <name type="scientific">Oikopleura dioica</name>
    <name type="common">Tunicate</name>
    <dbReference type="NCBI Taxonomy" id="34765"/>
    <lineage>
        <taxon>Eukaryota</taxon>
        <taxon>Metazoa</taxon>
        <taxon>Chordata</taxon>
        <taxon>Tunicata</taxon>
        <taxon>Appendicularia</taxon>
        <taxon>Copelata</taxon>
        <taxon>Oikopleuridae</taxon>
        <taxon>Oikopleura</taxon>
    </lineage>
</organism>
<reference evidence="1 2" key="1">
    <citation type="submission" date="2021-04" db="EMBL/GenBank/DDBJ databases">
        <authorList>
            <person name="Bliznina A."/>
        </authorList>
    </citation>
    <scope>NUCLEOTIDE SEQUENCE [LARGE SCALE GENOMIC DNA]</scope>
</reference>
<name>A0ABN7SJ33_OIKDI</name>